<feature type="transmembrane region" description="Helical" evidence="8">
    <location>
        <begin position="471"/>
        <end position="496"/>
    </location>
</feature>
<name>A0A7V8JPP8_9BURK</name>
<evidence type="ECO:0000256" key="2">
    <source>
        <dbReference type="ARBA" id="ARBA00022475"/>
    </source>
</evidence>
<keyword evidence="3 8" id="KW-0812">Transmembrane</keyword>
<accession>A0A7V8JPP8</accession>
<gene>
    <name evidence="11" type="primary">yccS_1</name>
    <name evidence="11" type="ORF">GAK30_02492</name>
</gene>
<dbReference type="PANTHER" id="PTHR30509">
    <property type="entry name" value="P-HYDROXYBENZOIC ACID EFFLUX PUMP SUBUNIT-RELATED"/>
    <property type="match status" value="1"/>
</dbReference>
<evidence type="ECO:0000256" key="7">
    <source>
        <dbReference type="SAM" id="MobiDB-lite"/>
    </source>
</evidence>
<feature type="region of interest" description="Disordered" evidence="7">
    <location>
        <begin position="316"/>
        <end position="340"/>
    </location>
</feature>
<evidence type="ECO:0000313" key="12">
    <source>
        <dbReference type="Proteomes" id="UP000461670"/>
    </source>
</evidence>
<organism evidence="11 12">
    <name type="scientific">Paracidovorax wautersii</name>
    <dbReference type="NCBI Taxonomy" id="1177982"/>
    <lineage>
        <taxon>Bacteria</taxon>
        <taxon>Pseudomonadati</taxon>
        <taxon>Pseudomonadota</taxon>
        <taxon>Betaproteobacteria</taxon>
        <taxon>Burkholderiales</taxon>
        <taxon>Comamonadaceae</taxon>
        <taxon>Paracidovorax</taxon>
    </lineage>
</organism>
<feature type="transmembrane region" description="Helical" evidence="8">
    <location>
        <begin position="106"/>
        <end position="125"/>
    </location>
</feature>
<dbReference type="InterPro" id="IPR032692">
    <property type="entry name" value="YccS_N"/>
</dbReference>
<evidence type="ECO:0000259" key="10">
    <source>
        <dbReference type="Pfam" id="PF13515"/>
    </source>
</evidence>
<feature type="domain" description="Integral membrane bound transporter" evidence="10">
    <location>
        <begin position="429"/>
        <end position="553"/>
    </location>
</feature>
<proteinExistence type="inferred from homology"/>
<evidence type="ECO:0000256" key="1">
    <source>
        <dbReference type="ARBA" id="ARBA00004651"/>
    </source>
</evidence>
<feature type="domain" description="Integral membrane protein YccS N-terminal" evidence="9">
    <location>
        <begin position="92"/>
        <end position="302"/>
    </location>
</feature>
<dbReference type="GO" id="GO:0005886">
    <property type="term" value="C:plasma membrane"/>
    <property type="evidence" value="ECO:0007669"/>
    <property type="project" value="UniProtKB-SubCell"/>
</dbReference>
<dbReference type="Pfam" id="PF13515">
    <property type="entry name" value="FUSC_2"/>
    <property type="match status" value="1"/>
</dbReference>
<evidence type="ECO:0000256" key="4">
    <source>
        <dbReference type="ARBA" id="ARBA00022989"/>
    </source>
</evidence>
<comment type="caution">
    <text evidence="11">The sequence shown here is derived from an EMBL/GenBank/DDBJ whole genome shotgun (WGS) entry which is preliminary data.</text>
</comment>
<keyword evidence="2" id="KW-1003">Cell membrane</keyword>
<feature type="compositionally biased region" description="Low complexity" evidence="7">
    <location>
        <begin position="330"/>
        <end position="340"/>
    </location>
</feature>
<keyword evidence="4 8" id="KW-1133">Transmembrane helix</keyword>
<evidence type="ECO:0000313" key="11">
    <source>
        <dbReference type="EMBL" id="KAF1020450.1"/>
    </source>
</evidence>
<feature type="transmembrane region" description="Helical" evidence="8">
    <location>
        <begin position="155"/>
        <end position="175"/>
    </location>
</feature>
<dbReference type="Proteomes" id="UP000461670">
    <property type="component" value="Unassembled WGS sequence"/>
</dbReference>
<dbReference type="PANTHER" id="PTHR30509:SF9">
    <property type="entry name" value="MULTIDRUG RESISTANCE PROTEIN MDTO"/>
    <property type="match status" value="1"/>
</dbReference>
<evidence type="ECO:0000256" key="6">
    <source>
        <dbReference type="ARBA" id="ARBA00043993"/>
    </source>
</evidence>
<comment type="subcellular location">
    <subcellularLocation>
        <location evidence="1">Cell membrane</location>
        <topology evidence="1">Multi-pass membrane protein</topology>
    </subcellularLocation>
</comment>
<dbReference type="EMBL" id="WNDQ01000035">
    <property type="protein sequence ID" value="KAF1020450.1"/>
    <property type="molecule type" value="Genomic_DNA"/>
</dbReference>
<comment type="similarity">
    <text evidence="6">Belongs to the YccS/YhfK family.</text>
</comment>
<evidence type="ECO:0000256" key="5">
    <source>
        <dbReference type="ARBA" id="ARBA00023136"/>
    </source>
</evidence>
<protein>
    <submittedName>
        <fullName evidence="11">Inner membrane protein YccS</fullName>
    </submittedName>
</protein>
<dbReference type="InterPro" id="IPR049453">
    <property type="entry name" value="Memb_transporter_dom"/>
</dbReference>
<evidence type="ECO:0000256" key="8">
    <source>
        <dbReference type="SAM" id="Phobius"/>
    </source>
</evidence>
<evidence type="ECO:0000256" key="3">
    <source>
        <dbReference type="ARBA" id="ARBA00022692"/>
    </source>
</evidence>
<reference evidence="12" key="1">
    <citation type="journal article" date="2020" name="MBio">
        <title>Horizontal gene transfer to a defensive symbiont with a reduced genome amongst a multipartite beetle microbiome.</title>
        <authorList>
            <person name="Waterworth S.C."/>
            <person name="Florez L.V."/>
            <person name="Rees E.R."/>
            <person name="Hertweck C."/>
            <person name="Kaltenpoth M."/>
            <person name="Kwan J.C."/>
        </authorList>
    </citation>
    <scope>NUCLEOTIDE SEQUENCE [LARGE SCALE GENOMIC DNA]</scope>
</reference>
<sequence length="775" mass="83737">MSAARFPTTTSLARGAENTLRRILRVALGHFVLNGVGVALGLLLISGLAHLLLGPAAGTAVAVGVLIATPPDLPAPRHHKFWQMLPSVVLGLPLFFAVQLLHAAPIRLGLLLVPATFIAFLFMAWGKRGIPLAISVNLALVFSLATPPSGDWDEALALTTHVALGAGCYLVYATLFNMAVNGRYRVALLAALMRAQARRFMPDGSPQALGELLRLQAALADQLQDARNLILESPNTLRRQRLAALLMNVLEVRDHVLACELDLQALAQTRDHAHAMQALGRVIEQLADQVEALADALLLGRAGTFAGDQRPLLDALGLRPSQPRGERATPEALAQEAAAPLADAAPDPAHALVRSLADRVGHINDEILRMSAIARGDRAPDLRLVRGYWQLFVSPTSWSLQPLLTLWHWDAPPLRHAVRASLAVACGYAVGAALPWGSHEYWILLTIVVVLRGSLAQTIERRNSRVAGTLMGCVLALGLLALHPSPLVLLMCLTVAQGTAHAFGVRKYVVTAVAASVLGLAQAHMLNRGVSPAFALVERVADTLIGAGIAWMFSYVFPSWERSQLRRVVRRVMAAQARHAKTALSLTPLEAPDNAPELAWRLARREVYDSLSALVQVTQRALFEPRAVRPPIEPLEQLQIHSYQLLAQLSAVKSLLLLQRGQLYAERAAVPMRYTSEYLARTLSMADLLDPNHIPAPPDTKAITPDDTLGSTTLPSPLEQDVTPWLLHRLASSVSIARDLRQDAYQALTADQAAIDARAVQDQARAAQADSKAIT</sequence>
<feature type="transmembrane region" description="Helical" evidence="8">
    <location>
        <begin position="23"/>
        <end position="45"/>
    </location>
</feature>
<feature type="transmembrane region" description="Helical" evidence="8">
    <location>
        <begin position="81"/>
        <end position="100"/>
    </location>
</feature>
<evidence type="ECO:0000259" key="9">
    <source>
        <dbReference type="Pfam" id="PF12805"/>
    </source>
</evidence>
<dbReference type="Pfam" id="PF12805">
    <property type="entry name" value="FUSC-like"/>
    <property type="match status" value="1"/>
</dbReference>
<keyword evidence="5 8" id="KW-0472">Membrane</keyword>
<dbReference type="AlphaFoldDB" id="A0A7V8JPP8"/>